<keyword evidence="5" id="KW-1185">Reference proteome</keyword>
<dbReference type="InterPro" id="IPR003961">
    <property type="entry name" value="FN3_dom"/>
</dbReference>
<dbReference type="CDD" id="cd00063">
    <property type="entry name" value="FN3"/>
    <property type="match status" value="1"/>
</dbReference>
<dbReference type="PANTHER" id="PTHR13817">
    <property type="entry name" value="TITIN"/>
    <property type="match status" value="1"/>
</dbReference>
<dbReference type="SMART" id="SM00409">
    <property type="entry name" value="IG"/>
    <property type="match status" value="1"/>
</dbReference>
<dbReference type="EMBL" id="NCKV01002206">
    <property type="protein sequence ID" value="RWS27172.1"/>
    <property type="molecule type" value="Genomic_DNA"/>
</dbReference>
<evidence type="ECO:0000256" key="1">
    <source>
        <dbReference type="ARBA" id="ARBA00022737"/>
    </source>
</evidence>
<feature type="domain" description="Ig-like" evidence="2">
    <location>
        <begin position="5"/>
        <end position="112"/>
    </location>
</feature>
<organism evidence="4 5">
    <name type="scientific">Leptotrombidium deliense</name>
    <dbReference type="NCBI Taxonomy" id="299467"/>
    <lineage>
        <taxon>Eukaryota</taxon>
        <taxon>Metazoa</taxon>
        <taxon>Ecdysozoa</taxon>
        <taxon>Arthropoda</taxon>
        <taxon>Chelicerata</taxon>
        <taxon>Arachnida</taxon>
        <taxon>Acari</taxon>
        <taxon>Acariformes</taxon>
        <taxon>Trombidiformes</taxon>
        <taxon>Prostigmata</taxon>
        <taxon>Anystina</taxon>
        <taxon>Parasitengona</taxon>
        <taxon>Trombiculoidea</taxon>
        <taxon>Trombiculidae</taxon>
        <taxon>Leptotrombidium</taxon>
    </lineage>
</organism>
<dbReference type="InterPro" id="IPR013098">
    <property type="entry name" value="Ig_I-set"/>
</dbReference>
<feature type="domain" description="Fibronectin type-III" evidence="3">
    <location>
        <begin position="121"/>
        <end position="241"/>
    </location>
</feature>
<evidence type="ECO:0000313" key="4">
    <source>
        <dbReference type="EMBL" id="RWS27172.1"/>
    </source>
</evidence>
<dbReference type="PANTHER" id="PTHR13817:SF102">
    <property type="entry name" value="DOWN SYNDROME CELL ADHESION MOLECULE-LIKE PROTEIN DSCAM2"/>
    <property type="match status" value="1"/>
</dbReference>
<dbReference type="SUPFAM" id="SSF48726">
    <property type="entry name" value="Immunoglobulin"/>
    <property type="match status" value="1"/>
</dbReference>
<evidence type="ECO:0000259" key="2">
    <source>
        <dbReference type="PROSITE" id="PS50835"/>
    </source>
</evidence>
<dbReference type="Pfam" id="PF00041">
    <property type="entry name" value="fn3"/>
    <property type="match status" value="1"/>
</dbReference>
<dbReference type="GO" id="GO:0009653">
    <property type="term" value="P:anatomical structure morphogenesis"/>
    <property type="evidence" value="ECO:0007669"/>
    <property type="project" value="UniProtKB-ARBA"/>
</dbReference>
<dbReference type="GO" id="GO:0007416">
    <property type="term" value="P:synapse assembly"/>
    <property type="evidence" value="ECO:0007669"/>
    <property type="project" value="TreeGrafter"/>
</dbReference>
<dbReference type="Proteomes" id="UP000288716">
    <property type="component" value="Unassembled WGS sequence"/>
</dbReference>
<dbReference type="GO" id="GO:0030154">
    <property type="term" value="P:cell differentiation"/>
    <property type="evidence" value="ECO:0007669"/>
    <property type="project" value="UniProtKB-ARBA"/>
</dbReference>
<name>A0A443SI57_9ACAR</name>
<proteinExistence type="predicted"/>
<dbReference type="VEuPathDB" id="VectorBase:LDEU004869"/>
<reference evidence="4 5" key="1">
    <citation type="journal article" date="2018" name="Gigascience">
        <title>Genomes of trombidid mites reveal novel predicted allergens and laterally-transferred genes associated with secondary metabolism.</title>
        <authorList>
            <person name="Dong X."/>
            <person name="Chaisiri K."/>
            <person name="Xia D."/>
            <person name="Armstrong S.D."/>
            <person name="Fang Y."/>
            <person name="Donnelly M.J."/>
            <person name="Kadowaki T."/>
            <person name="McGarry J.W."/>
            <person name="Darby A.C."/>
            <person name="Makepeace B.L."/>
        </authorList>
    </citation>
    <scope>NUCLEOTIDE SEQUENCE [LARGE SCALE GENOMIC DNA]</scope>
    <source>
        <strain evidence="4">UoL-UT</strain>
    </source>
</reference>
<dbReference type="InterPro" id="IPR013783">
    <property type="entry name" value="Ig-like_fold"/>
</dbReference>
<accession>A0A443SI57</accession>
<protein>
    <submittedName>
        <fullName evidence="4">Down syndrome cell adhesion molecule-like protein Dscam2</fullName>
    </submittedName>
</protein>
<dbReference type="SUPFAM" id="SSF49265">
    <property type="entry name" value="Fibronectin type III"/>
    <property type="match status" value="1"/>
</dbReference>
<dbReference type="InterPro" id="IPR003599">
    <property type="entry name" value="Ig_sub"/>
</dbReference>
<evidence type="ECO:0000313" key="5">
    <source>
        <dbReference type="Proteomes" id="UP000288716"/>
    </source>
</evidence>
<dbReference type="InterPro" id="IPR036179">
    <property type="entry name" value="Ig-like_dom_sf"/>
</dbReference>
<dbReference type="SMART" id="SM00060">
    <property type="entry name" value="FN3"/>
    <property type="match status" value="1"/>
</dbReference>
<sequence>MELDPGSVKSSNSLYMVIAAHFDSKFRADTARKGQEVRLKCQAVGDKPLTINWLKDKLTFTPQEDPRYELNEIDSSDGLVSEIYIRNTDRRDSALYSCITSNSYGHDDTNIQLIMQEPPDPPQDVKVTEIDGRSTKVLWAPAYGGNSPIQQYIVQHKAEGGTHTHSFSRHSAVHLTVKLTAINILEKWGLKSGNVTVPGSETSLTIRNLRPVTHYQLRVFAVNSIGKSEQSEVKHFRTDEEGTLISLTHFIATRKGLLH</sequence>
<dbReference type="PROSITE" id="PS50853">
    <property type="entry name" value="FN3"/>
    <property type="match status" value="1"/>
</dbReference>
<dbReference type="GO" id="GO:0007156">
    <property type="term" value="P:homophilic cell adhesion via plasma membrane adhesion molecules"/>
    <property type="evidence" value="ECO:0007669"/>
    <property type="project" value="TreeGrafter"/>
</dbReference>
<keyword evidence="1" id="KW-0677">Repeat</keyword>
<dbReference type="PRINTS" id="PR00014">
    <property type="entry name" value="FNTYPEIII"/>
</dbReference>
<dbReference type="InterPro" id="IPR036116">
    <property type="entry name" value="FN3_sf"/>
</dbReference>
<dbReference type="InterPro" id="IPR007110">
    <property type="entry name" value="Ig-like_dom"/>
</dbReference>
<dbReference type="GO" id="GO:0045202">
    <property type="term" value="C:synapse"/>
    <property type="evidence" value="ECO:0007669"/>
    <property type="project" value="TreeGrafter"/>
</dbReference>
<dbReference type="Pfam" id="PF07679">
    <property type="entry name" value="I-set"/>
    <property type="match status" value="1"/>
</dbReference>
<dbReference type="AlphaFoldDB" id="A0A443SI57"/>
<dbReference type="STRING" id="299467.A0A443SI57"/>
<dbReference type="OrthoDB" id="152385at2759"/>
<gene>
    <name evidence="4" type="ORF">B4U80_03195</name>
</gene>
<dbReference type="InterPro" id="IPR050964">
    <property type="entry name" value="Striated_Muscle_Regulatory"/>
</dbReference>
<dbReference type="FunFam" id="2.60.40.10:FF:000719">
    <property type="entry name" value="nephrin isoform X1"/>
    <property type="match status" value="1"/>
</dbReference>
<dbReference type="PROSITE" id="PS50835">
    <property type="entry name" value="IG_LIKE"/>
    <property type="match status" value="1"/>
</dbReference>
<dbReference type="Gene3D" id="2.60.40.10">
    <property type="entry name" value="Immunoglobulins"/>
    <property type="match status" value="2"/>
</dbReference>
<evidence type="ECO:0000259" key="3">
    <source>
        <dbReference type="PROSITE" id="PS50853"/>
    </source>
</evidence>
<comment type="caution">
    <text evidence="4">The sequence shown here is derived from an EMBL/GenBank/DDBJ whole genome shotgun (WGS) entry which is preliminary data.</text>
</comment>